<dbReference type="Pfam" id="PF03572">
    <property type="entry name" value="Peptidase_S41"/>
    <property type="match status" value="1"/>
</dbReference>
<dbReference type="Gene3D" id="3.90.226.10">
    <property type="entry name" value="2-enoyl-CoA Hydratase, Chain A, domain 1"/>
    <property type="match status" value="1"/>
</dbReference>
<gene>
    <name evidence="3" type="ORF">GON01_10810</name>
</gene>
<dbReference type="GO" id="GO:0008236">
    <property type="term" value="F:serine-type peptidase activity"/>
    <property type="evidence" value="ECO:0007669"/>
    <property type="project" value="InterPro"/>
</dbReference>
<protein>
    <recommendedName>
        <fullName evidence="2">Tail specific protease domain-containing protein</fullName>
    </recommendedName>
</protein>
<dbReference type="AlphaFoldDB" id="A0A6I4J5Q4"/>
<dbReference type="SUPFAM" id="SSF52096">
    <property type="entry name" value="ClpP/crotonase"/>
    <property type="match status" value="1"/>
</dbReference>
<evidence type="ECO:0000256" key="1">
    <source>
        <dbReference type="SAM" id="MobiDB-lite"/>
    </source>
</evidence>
<accession>A0A6I4J5Q4</accession>
<proteinExistence type="predicted"/>
<reference evidence="3 4" key="1">
    <citation type="submission" date="2019-12" db="EMBL/GenBank/DDBJ databases">
        <authorList>
            <person name="Huq M.A."/>
        </authorList>
    </citation>
    <scope>NUCLEOTIDE SEQUENCE [LARGE SCALE GENOMIC DNA]</scope>
    <source>
        <strain evidence="3 4">MAH-20</strain>
    </source>
</reference>
<dbReference type="GO" id="GO:0006508">
    <property type="term" value="P:proteolysis"/>
    <property type="evidence" value="ECO:0007669"/>
    <property type="project" value="InterPro"/>
</dbReference>
<evidence type="ECO:0000259" key="2">
    <source>
        <dbReference type="Pfam" id="PF03572"/>
    </source>
</evidence>
<dbReference type="InterPro" id="IPR005151">
    <property type="entry name" value="Tail-specific_protease"/>
</dbReference>
<sequence length="562" mass="60003">MAAEAGQSRHDHRRRARLGAQAGRTRGAAGARLAPCYSIPTCSIQAIHGRIGMRGFLIMAAAVLAASPAWALPAEAWQRDLTALREAYAATHPSPWHKLSRAEFDRMADRLAADIPSLDDRQVMARMIELIAATGEGHTRLTLPLPEDAGVFLGHAKTEAPKLPVFATLPIRLTAASDGYLVTAAAPEYRRLVGAALVSIDGKPVAAIEAAMLPLVNGDNAGMKRAYLPSFIMLPDLLRVRGLTAANEARWRFRFPSGREVEERLSALPDGADLAWAKEPDTPIFGLLPLDGGIVVARISEIGNAPDQSLAAFADKIYAAVDQTPDARLVIDLRGNPGGNNFLIDPVVRGAIARPALWKPGHLFVLIDAKTFSAAQNLVNAMERWTPALLVGEPTGGAPSSYGDSKRITLPESGLTLRVSSLYWQDTGPLDKRDATAPHVAAPRTVADLQTGRDPALAAIALLSRPQGSAQGSWAAPFTYVYRPATLRVRFGRDGGSFAVPELKLAETPFQSVTLNGSDVTATGKVRDSVFTLRAQSTAGGLVGWLDVNGRPYPFVAKRAAE</sequence>
<feature type="domain" description="Tail specific protease" evidence="2">
    <location>
        <begin position="359"/>
        <end position="428"/>
    </location>
</feature>
<evidence type="ECO:0000313" key="3">
    <source>
        <dbReference type="EMBL" id="MVO78421.1"/>
    </source>
</evidence>
<dbReference type="EMBL" id="WQMS01000013">
    <property type="protein sequence ID" value="MVO78421.1"/>
    <property type="molecule type" value="Genomic_DNA"/>
</dbReference>
<dbReference type="Proteomes" id="UP000441389">
    <property type="component" value="Unassembled WGS sequence"/>
</dbReference>
<comment type="caution">
    <text evidence="3">The sequence shown here is derived from an EMBL/GenBank/DDBJ whole genome shotgun (WGS) entry which is preliminary data.</text>
</comment>
<dbReference type="InterPro" id="IPR029045">
    <property type="entry name" value="ClpP/crotonase-like_dom_sf"/>
</dbReference>
<organism evidence="3 4">
    <name type="scientific">Sphingomonas horti</name>
    <dbReference type="NCBI Taxonomy" id="2682842"/>
    <lineage>
        <taxon>Bacteria</taxon>
        <taxon>Pseudomonadati</taxon>
        <taxon>Pseudomonadota</taxon>
        <taxon>Alphaproteobacteria</taxon>
        <taxon>Sphingomonadales</taxon>
        <taxon>Sphingomonadaceae</taxon>
        <taxon>Sphingomonas</taxon>
    </lineage>
</organism>
<evidence type="ECO:0000313" key="4">
    <source>
        <dbReference type="Proteomes" id="UP000441389"/>
    </source>
</evidence>
<keyword evidence="4" id="KW-1185">Reference proteome</keyword>
<name>A0A6I4J5Q4_9SPHN</name>
<feature type="region of interest" description="Disordered" evidence="1">
    <location>
        <begin position="1"/>
        <end position="24"/>
    </location>
</feature>